<evidence type="ECO:0000313" key="3">
    <source>
        <dbReference type="EMBL" id="NDP47033.1"/>
    </source>
</evidence>
<accession>A0A7C9JVB2</accession>
<dbReference type="Gene3D" id="2.60.40.1820">
    <property type="match status" value="1"/>
</dbReference>
<proteinExistence type="predicted"/>
<comment type="caution">
    <text evidence="3">The sequence shown here is derived from an EMBL/GenBank/DDBJ whole genome shotgun (WGS) entry which is preliminary data.</text>
</comment>
<feature type="signal peptide" evidence="1">
    <location>
        <begin position="1"/>
        <end position="23"/>
    </location>
</feature>
<dbReference type="Pfam" id="PF03168">
    <property type="entry name" value="LEA_2"/>
    <property type="match status" value="1"/>
</dbReference>
<dbReference type="SUPFAM" id="SSF117070">
    <property type="entry name" value="LEA14-like"/>
    <property type="match status" value="1"/>
</dbReference>
<feature type="domain" description="Water stress and hypersensitive response" evidence="2">
    <location>
        <begin position="28"/>
        <end position="152"/>
    </location>
</feature>
<dbReference type="InterPro" id="IPR004864">
    <property type="entry name" value="LEA_2"/>
</dbReference>
<evidence type="ECO:0000259" key="2">
    <source>
        <dbReference type="SMART" id="SM00769"/>
    </source>
</evidence>
<name>A0A7C9JVB2_9PROT</name>
<sequence>MQRWLILLLAFGFAACSSLPYHAKPPKVSVADVGIKSLGIFEQHFDVGLRVSNPNDFDLTIEALEFELELNGRAFAKGLTRTSALIPAISSTVLRVDAVTQSRNLIQQIKTLPAEPLKEGVPYRIIGRVKTDQSSRWLPFDKQGVYGREDRPARGRAI</sequence>
<dbReference type="InterPro" id="IPR013990">
    <property type="entry name" value="WHy-dom"/>
</dbReference>
<dbReference type="AlphaFoldDB" id="A0A7C9JVB2"/>
<dbReference type="SMART" id="SM00769">
    <property type="entry name" value="WHy"/>
    <property type="match status" value="1"/>
</dbReference>
<reference evidence="3 4" key="1">
    <citation type="submission" date="2019-09" db="EMBL/GenBank/DDBJ databases">
        <title>H2 Metabolism Revealed by Metagenomic Analysis in Subglacial Sediment of East Antarctica.</title>
        <authorList>
            <person name="Yang Z."/>
            <person name="Zhang Y."/>
            <person name="Lv Y."/>
            <person name="Yan W."/>
            <person name="Xiao X."/>
            <person name="Sun B."/>
            <person name="Ma H."/>
        </authorList>
    </citation>
    <scope>NUCLEOTIDE SEQUENCE [LARGE SCALE GENOMIC DNA]</scope>
    <source>
        <strain evidence="3">Bin2_2</strain>
    </source>
</reference>
<dbReference type="GO" id="GO:0009269">
    <property type="term" value="P:response to desiccation"/>
    <property type="evidence" value="ECO:0007669"/>
    <property type="project" value="InterPro"/>
</dbReference>
<dbReference type="Proteomes" id="UP000483432">
    <property type="component" value="Unassembled WGS sequence"/>
</dbReference>
<gene>
    <name evidence="3" type="ORF">GZ085_01330</name>
</gene>
<evidence type="ECO:0000313" key="4">
    <source>
        <dbReference type="Proteomes" id="UP000483432"/>
    </source>
</evidence>
<feature type="chain" id="PRO_5028992673" evidence="1">
    <location>
        <begin position="24"/>
        <end position="158"/>
    </location>
</feature>
<dbReference type="PROSITE" id="PS51257">
    <property type="entry name" value="PROKAR_LIPOPROTEIN"/>
    <property type="match status" value="1"/>
</dbReference>
<evidence type="ECO:0000256" key="1">
    <source>
        <dbReference type="SAM" id="SignalP"/>
    </source>
</evidence>
<dbReference type="EMBL" id="JAAFGW010000010">
    <property type="protein sequence ID" value="NDP47033.1"/>
    <property type="molecule type" value="Genomic_DNA"/>
</dbReference>
<protein>
    <submittedName>
        <fullName evidence="3">LEA type 2 family protein</fullName>
    </submittedName>
</protein>
<organism evidence="3 4">
    <name type="scientific">Sulfuriferula multivorans</name>
    <dbReference type="NCBI Taxonomy" id="1559896"/>
    <lineage>
        <taxon>Bacteria</taxon>
        <taxon>Pseudomonadati</taxon>
        <taxon>Pseudomonadota</taxon>
        <taxon>Betaproteobacteria</taxon>
        <taxon>Nitrosomonadales</taxon>
        <taxon>Sulfuricellaceae</taxon>
        <taxon>Sulfuriferula</taxon>
    </lineage>
</organism>
<keyword evidence="1" id="KW-0732">Signal</keyword>